<accession>A0A915ESF4</accession>
<dbReference type="Gene3D" id="3.30.710.10">
    <property type="entry name" value="Potassium Channel Kv1.1, Chain A"/>
    <property type="match status" value="1"/>
</dbReference>
<dbReference type="WBParaSite" id="jg8460">
    <property type="protein sequence ID" value="jg8460"/>
    <property type="gene ID" value="jg8460"/>
</dbReference>
<evidence type="ECO:0000313" key="2">
    <source>
        <dbReference type="WBParaSite" id="jg8460"/>
    </source>
</evidence>
<proteinExistence type="predicted"/>
<keyword evidence="1" id="KW-1185">Reference proteome</keyword>
<name>A0A915ESF4_9BILA</name>
<dbReference type="AlphaFoldDB" id="A0A915ESF4"/>
<organism evidence="1 2">
    <name type="scientific">Ditylenchus dipsaci</name>
    <dbReference type="NCBI Taxonomy" id="166011"/>
    <lineage>
        <taxon>Eukaryota</taxon>
        <taxon>Metazoa</taxon>
        <taxon>Ecdysozoa</taxon>
        <taxon>Nematoda</taxon>
        <taxon>Chromadorea</taxon>
        <taxon>Rhabditida</taxon>
        <taxon>Tylenchina</taxon>
        <taxon>Tylenchomorpha</taxon>
        <taxon>Sphaerularioidea</taxon>
        <taxon>Anguinidae</taxon>
        <taxon>Anguininae</taxon>
        <taxon>Ditylenchus</taxon>
    </lineage>
</organism>
<dbReference type="InterPro" id="IPR011333">
    <property type="entry name" value="SKP1/BTB/POZ_sf"/>
</dbReference>
<protein>
    <submittedName>
        <fullName evidence="2">BTB domain-containing protein</fullName>
    </submittedName>
</protein>
<reference evidence="2" key="1">
    <citation type="submission" date="2022-11" db="UniProtKB">
        <authorList>
            <consortium name="WormBaseParasite"/>
        </authorList>
    </citation>
    <scope>IDENTIFICATION</scope>
</reference>
<evidence type="ECO:0000313" key="1">
    <source>
        <dbReference type="Proteomes" id="UP000887574"/>
    </source>
</evidence>
<sequence length="94" mass="10905">MRHQPLWECFNTEREQLQVRLTKRIKENMQSLIGNPESADLLLVAADGRKLAAHLCILRQRAPVFFHRYIQPTFDATPRDHTSKQPILEVAVVT</sequence>
<dbReference type="Proteomes" id="UP000887574">
    <property type="component" value="Unplaced"/>
</dbReference>